<accession>A0ABY5ALE0</accession>
<dbReference type="EMBL" id="CP098611">
    <property type="protein sequence ID" value="USR89571.1"/>
    <property type="molecule type" value="Genomic_DNA"/>
</dbReference>
<reference evidence="1" key="1">
    <citation type="submission" date="2022-06" db="EMBL/GenBank/DDBJ databases">
        <title>Genome sequence of Phormidium yuhuli AB48 isolated from an industrial photobioreactor environment.</title>
        <authorList>
            <person name="Qiu Y."/>
            <person name="Noonan A.J.C."/>
            <person name="Dofher K."/>
            <person name="Koch M."/>
            <person name="Kieft B."/>
            <person name="Lin X."/>
            <person name="Ziels R.M."/>
            <person name="Hallam S.J."/>
        </authorList>
    </citation>
    <scope>NUCLEOTIDE SEQUENCE</scope>
    <source>
        <strain evidence="1">AB48</strain>
    </source>
</reference>
<dbReference type="RefSeq" id="WP_252660323.1">
    <property type="nucleotide sequence ID" value="NZ_CP098611.1"/>
</dbReference>
<keyword evidence="2" id="KW-1185">Reference proteome</keyword>
<proteinExistence type="predicted"/>
<protein>
    <submittedName>
        <fullName evidence="1">Uncharacterized protein</fullName>
    </submittedName>
</protein>
<evidence type="ECO:0000313" key="2">
    <source>
        <dbReference type="Proteomes" id="UP001056708"/>
    </source>
</evidence>
<dbReference type="Proteomes" id="UP001056708">
    <property type="component" value="Chromosome"/>
</dbReference>
<evidence type="ECO:0000313" key="1">
    <source>
        <dbReference type="EMBL" id="USR89571.1"/>
    </source>
</evidence>
<name>A0ABY5ALE0_9CYAN</name>
<dbReference type="PROSITE" id="PS51257">
    <property type="entry name" value="PROKAR_LIPOPROTEIN"/>
    <property type="match status" value="1"/>
</dbReference>
<sequence>MNYRWLSLSLLLLLPALGGCEQLRARSPVATAEMVLTEARRTNEAIERGVAARSLAVREALADEDLRELDQWWRTREIDDPHKYLLPPMLAQLSLTPREHQGPIWDVWLRVEADKPQLYHFRSLYDVRIFFLFRESLPEAVEEAYGSMLQPPRIFEWGQGGTENHLWQQYISALAMMDGSGFPVSHPHFLATHEAWLRAELTKYLTIGQGEFHSSTYYGYSIGALLNLYDFAETPERRQLARAVLDWLSTQIALRLSWGTAGGAESRGFDRHTWGSGLTALAWIWWGEDNPQEIERIVGQMQPQESRLAILAATSGYRPPAQLRSLAQKTIPLPFQLRASHPSYYSYHQDNQFWETFYVTPDYSLGTLQVPGRDYRVEGTINAQYATYKLVVRDPEGQENAVISLGGTYHSPLATGQSPGDRYLQEKGASLYQLRLTPEDEAAGVPQQSNLVIPKDYGEPHQVGDWYVWEIEGVWLCAWAWGDEIRLELPLEEAEDHLALVAQGNHTAWITEVLSRSEYETLEEVEAALARTQINDENLQALGQLIYTSVEGDRLELIADARLRVGIRRINGVEQSLMDNPVLESPYVNQPLWSGRLTVEDPQLGTWELQLKPGQPRWSDPD</sequence>
<gene>
    <name evidence="1" type="ORF">NEA10_11830</name>
</gene>
<organism evidence="1 2">
    <name type="scientific">Phormidium yuhuli AB48</name>
    <dbReference type="NCBI Taxonomy" id="2940671"/>
    <lineage>
        <taxon>Bacteria</taxon>
        <taxon>Bacillati</taxon>
        <taxon>Cyanobacteriota</taxon>
        <taxon>Cyanophyceae</taxon>
        <taxon>Oscillatoriophycideae</taxon>
        <taxon>Oscillatoriales</taxon>
        <taxon>Oscillatoriaceae</taxon>
        <taxon>Phormidium</taxon>
        <taxon>Phormidium yuhuli</taxon>
    </lineage>
</organism>